<comment type="similarity">
    <text evidence="1 4">Belongs to the bacterial solute-binding protein 3 family.</text>
</comment>
<evidence type="ECO:0000256" key="4">
    <source>
        <dbReference type="RuleBase" id="RU003744"/>
    </source>
</evidence>
<dbReference type="InterPro" id="IPR051455">
    <property type="entry name" value="Bact_solute-bind_prot3"/>
</dbReference>
<feature type="compositionally biased region" description="Basic residues" evidence="5">
    <location>
        <begin position="25"/>
        <end position="39"/>
    </location>
</feature>
<dbReference type="Proteomes" id="UP001403094">
    <property type="component" value="Unassembled WGS sequence"/>
</dbReference>
<proteinExistence type="inferred from homology"/>
<dbReference type="PROSITE" id="PS01039">
    <property type="entry name" value="SBP_BACTERIAL_3"/>
    <property type="match status" value="1"/>
</dbReference>
<feature type="region of interest" description="Disordered" evidence="5">
    <location>
        <begin position="66"/>
        <end position="85"/>
    </location>
</feature>
<evidence type="ECO:0000256" key="1">
    <source>
        <dbReference type="ARBA" id="ARBA00010333"/>
    </source>
</evidence>
<feature type="compositionally biased region" description="Low complexity" evidence="5">
    <location>
        <begin position="1"/>
        <end position="24"/>
    </location>
</feature>
<name>A0ABN2UN96_9ACTN</name>
<keyword evidence="9" id="KW-1185">Reference proteome</keyword>
<accession>A0ABN2UN96</accession>
<dbReference type="CDD" id="cd13690">
    <property type="entry name" value="PBP2_GluB"/>
    <property type="match status" value="1"/>
</dbReference>
<evidence type="ECO:0000256" key="5">
    <source>
        <dbReference type="SAM" id="MobiDB-lite"/>
    </source>
</evidence>
<dbReference type="EMBL" id="BAAANQ010000001">
    <property type="protein sequence ID" value="GAA2040256.1"/>
    <property type="molecule type" value="Genomic_DNA"/>
</dbReference>
<evidence type="ECO:0000256" key="2">
    <source>
        <dbReference type="ARBA" id="ARBA00022448"/>
    </source>
</evidence>
<keyword evidence="2" id="KW-0813">Transport</keyword>
<evidence type="ECO:0000259" key="7">
    <source>
        <dbReference type="SMART" id="SM00062"/>
    </source>
</evidence>
<dbReference type="InterPro" id="IPR001638">
    <property type="entry name" value="Solute-binding_3/MltF_N"/>
</dbReference>
<dbReference type="Pfam" id="PF00497">
    <property type="entry name" value="SBP_bac_3"/>
    <property type="match status" value="1"/>
</dbReference>
<dbReference type="PANTHER" id="PTHR30085:SF6">
    <property type="entry name" value="ABC TRANSPORTER GLUTAMINE-BINDING PROTEIN GLNH"/>
    <property type="match status" value="1"/>
</dbReference>
<dbReference type="SMART" id="SM00062">
    <property type="entry name" value="PBPb"/>
    <property type="match status" value="1"/>
</dbReference>
<evidence type="ECO:0000256" key="6">
    <source>
        <dbReference type="SAM" id="SignalP"/>
    </source>
</evidence>
<reference evidence="8 9" key="1">
    <citation type="journal article" date="2019" name="Int. J. Syst. Evol. Microbiol.">
        <title>The Global Catalogue of Microorganisms (GCM) 10K type strain sequencing project: providing services to taxonomists for standard genome sequencing and annotation.</title>
        <authorList>
            <consortium name="The Broad Institute Genomics Platform"/>
            <consortium name="The Broad Institute Genome Sequencing Center for Infectious Disease"/>
            <person name="Wu L."/>
            <person name="Ma J."/>
        </authorList>
    </citation>
    <scope>NUCLEOTIDE SEQUENCE [LARGE SCALE GENOMIC DNA]</scope>
    <source>
        <strain evidence="8 9">JCM 14549</strain>
    </source>
</reference>
<feature type="chain" id="PRO_5045396950" evidence="6">
    <location>
        <begin position="26"/>
        <end position="380"/>
    </location>
</feature>
<dbReference type="Gene3D" id="3.40.190.10">
    <property type="entry name" value="Periplasmic binding protein-like II"/>
    <property type="match status" value="2"/>
</dbReference>
<feature type="signal peptide" evidence="6">
    <location>
        <begin position="1"/>
        <end position="25"/>
    </location>
</feature>
<feature type="domain" description="Solute-binding protein family 3/N-terminal" evidence="7">
    <location>
        <begin position="137"/>
        <end position="361"/>
    </location>
</feature>
<organism evidence="8 9">
    <name type="scientific">Streptomyces cheonanensis</name>
    <dbReference type="NCBI Taxonomy" id="312720"/>
    <lineage>
        <taxon>Bacteria</taxon>
        <taxon>Bacillati</taxon>
        <taxon>Actinomycetota</taxon>
        <taxon>Actinomycetes</taxon>
        <taxon>Kitasatosporales</taxon>
        <taxon>Streptomycetaceae</taxon>
        <taxon>Streptomyces</taxon>
    </lineage>
</organism>
<evidence type="ECO:0000313" key="9">
    <source>
        <dbReference type="Proteomes" id="UP001403094"/>
    </source>
</evidence>
<protein>
    <submittedName>
        <fullName evidence="8">Glutamate ABC transporter substrate-binding protein</fullName>
    </submittedName>
</protein>
<dbReference type="RefSeq" id="WP_346069288.1">
    <property type="nucleotide sequence ID" value="NZ_BAAANQ010000001.1"/>
</dbReference>
<dbReference type="SUPFAM" id="SSF53850">
    <property type="entry name" value="Periplasmic binding protein-like II"/>
    <property type="match status" value="1"/>
</dbReference>
<sequence length="380" mass="40323">MDATDPAASAASAAAAALASAPARARTRTGTRTRRRRPGGGRPLLTAACGLALAGWMLAGSLPSPGDTAGAGHAHGEPPPVAGGRVVQVDDTTDDDDAIGSLAARETCANGTDPAAYSWSPSRDGGEAVRRITERGRLIVGVDQNSYLWGYRAPDDPQTVIGFDIDLARAVAADLLGDPGRVTLRPIPTDQRIPLLENREVDMVIRSMSITCDRWEAVAFSAPYFDTGQQLLAPRWSGITGFDSSLAGMRVCSGDDTTARVLLEREPHGAELVTAGGHLDCLVRIQLGEADALMTDGALAAAHAAQDPTMRLIGEPIKEESYGIAMNLDDQDLVRRVNAILEDYRSGGDGSAWQLAYRTWLADWFPPDISPEPAAPRYRD</sequence>
<dbReference type="PANTHER" id="PTHR30085">
    <property type="entry name" value="AMINO ACID ABC TRANSPORTER PERMEASE"/>
    <property type="match status" value="1"/>
</dbReference>
<feature type="region of interest" description="Disordered" evidence="5">
    <location>
        <begin position="1"/>
        <end position="43"/>
    </location>
</feature>
<keyword evidence="3 6" id="KW-0732">Signal</keyword>
<dbReference type="InterPro" id="IPR018313">
    <property type="entry name" value="SBP_3_CS"/>
</dbReference>
<evidence type="ECO:0000313" key="8">
    <source>
        <dbReference type="EMBL" id="GAA2040256.1"/>
    </source>
</evidence>
<evidence type="ECO:0000256" key="3">
    <source>
        <dbReference type="ARBA" id="ARBA00022729"/>
    </source>
</evidence>
<comment type="caution">
    <text evidence="8">The sequence shown here is derived from an EMBL/GenBank/DDBJ whole genome shotgun (WGS) entry which is preliminary data.</text>
</comment>
<gene>
    <name evidence="8" type="ORF">GCM10009757_01720</name>
</gene>